<keyword evidence="1" id="KW-0732">Signal</keyword>
<organism evidence="2 3">
    <name type="scientific">Candidatus Spyradenecus faecavium</name>
    <dbReference type="NCBI Taxonomy" id="2840947"/>
    <lineage>
        <taxon>Bacteria</taxon>
        <taxon>Pseudomonadati</taxon>
        <taxon>Lentisphaerota</taxon>
        <taxon>Lentisphaeria</taxon>
        <taxon>Lentisphaerales</taxon>
        <taxon>Lentisphaeraceae</taxon>
        <taxon>Lentisphaeraceae incertae sedis</taxon>
        <taxon>Candidatus Spyradenecus</taxon>
    </lineage>
</organism>
<dbReference type="AlphaFoldDB" id="A0A9D1NM61"/>
<sequence>MKSFILSAAVALFAATTAQAITWDWQDVATNGAATGQVTLDTALDRTKGFALQMTITVTAVPESMDNSNWWPALISLGTSDHNTANLTVNMTETDGIRLDTKSGDTGSTQTKVVPSPVTKLTTGTHTVMLAYADGTLTLTYDGNVLASTAYTLTYDPNLVAWGQQAGYPNQTTLNANNQFQYTIDSLRVGVGSADPLPEPTALALLAQGVAGVALRRRVA</sequence>
<name>A0A9D1NM61_9BACT</name>
<evidence type="ECO:0000313" key="2">
    <source>
        <dbReference type="EMBL" id="HIV08559.1"/>
    </source>
</evidence>
<gene>
    <name evidence="2" type="ORF">IAC79_00395</name>
</gene>
<evidence type="ECO:0000256" key="1">
    <source>
        <dbReference type="SAM" id="SignalP"/>
    </source>
</evidence>
<dbReference type="Proteomes" id="UP000886845">
    <property type="component" value="Unassembled WGS sequence"/>
</dbReference>
<proteinExistence type="predicted"/>
<accession>A0A9D1NM61</accession>
<comment type="caution">
    <text evidence="2">The sequence shown here is derived from an EMBL/GenBank/DDBJ whole genome shotgun (WGS) entry which is preliminary data.</text>
</comment>
<feature type="chain" id="PRO_5038994120" evidence="1">
    <location>
        <begin position="21"/>
        <end position="220"/>
    </location>
</feature>
<reference evidence="2" key="2">
    <citation type="journal article" date="2021" name="PeerJ">
        <title>Extensive microbial diversity within the chicken gut microbiome revealed by metagenomics and culture.</title>
        <authorList>
            <person name="Gilroy R."/>
            <person name="Ravi A."/>
            <person name="Getino M."/>
            <person name="Pursley I."/>
            <person name="Horton D.L."/>
            <person name="Alikhan N.F."/>
            <person name="Baker D."/>
            <person name="Gharbi K."/>
            <person name="Hall N."/>
            <person name="Watson M."/>
            <person name="Adriaenssens E.M."/>
            <person name="Foster-Nyarko E."/>
            <person name="Jarju S."/>
            <person name="Secka A."/>
            <person name="Antonio M."/>
            <person name="Oren A."/>
            <person name="Chaudhuri R.R."/>
            <person name="La Ragione R."/>
            <person name="Hildebrand F."/>
            <person name="Pallen M.J."/>
        </authorList>
    </citation>
    <scope>NUCLEOTIDE SEQUENCE</scope>
    <source>
        <strain evidence="2">35461</strain>
    </source>
</reference>
<feature type="signal peptide" evidence="1">
    <location>
        <begin position="1"/>
        <end position="20"/>
    </location>
</feature>
<evidence type="ECO:0000313" key="3">
    <source>
        <dbReference type="Proteomes" id="UP000886845"/>
    </source>
</evidence>
<protein>
    <submittedName>
        <fullName evidence="2">PEP-CTERM sorting domain-containing protein</fullName>
    </submittedName>
</protein>
<reference evidence="2" key="1">
    <citation type="submission" date="2020-10" db="EMBL/GenBank/DDBJ databases">
        <authorList>
            <person name="Gilroy R."/>
        </authorList>
    </citation>
    <scope>NUCLEOTIDE SEQUENCE</scope>
    <source>
        <strain evidence="2">35461</strain>
    </source>
</reference>
<dbReference type="EMBL" id="DVOR01000013">
    <property type="protein sequence ID" value="HIV08559.1"/>
    <property type="molecule type" value="Genomic_DNA"/>
</dbReference>